<evidence type="ECO:0000256" key="1">
    <source>
        <dbReference type="SAM" id="MobiDB-lite"/>
    </source>
</evidence>
<proteinExistence type="predicted"/>
<feature type="compositionally biased region" description="Basic and acidic residues" evidence="1">
    <location>
        <begin position="71"/>
        <end position="82"/>
    </location>
</feature>
<organism evidence="2 3">
    <name type="scientific">Scleropages formosus</name>
    <name type="common">Asian bonytongue</name>
    <name type="synonym">Osteoglossum formosum</name>
    <dbReference type="NCBI Taxonomy" id="113540"/>
    <lineage>
        <taxon>Eukaryota</taxon>
        <taxon>Metazoa</taxon>
        <taxon>Chordata</taxon>
        <taxon>Craniata</taxon>
        <taxon>Vertebrata</taxon>
        <taxon>Euteleostomi</taxon>
        <taxon>Actinopterygii</taxon>
        <taxon>Neopterygii</taxon>
        <taxon>Teleostei</taxon>
        <taxon>Osteoglossocephala</taxon>
        <taxon>Osteoglossomorpha</taxon>
        <taxon>Osteoglossiformes</taxon>
        <taxon>Osteoglossidae</taxon>
        <taxon>Scleropages</taxon>
    </lineage>
</organism>
<dbReference type="EMBL" id="JARO02001298">
    <property type="protein sequence ID" value="KPP75883.1"/>
    <property type="molecule type" value="Genomic_DNA"/>
</dbReference>
<feature type="region of interest" description="Disordered" evidence="1">
    <location>
        <begin position="1"/>
        <end position="82"/>
    </location>
</feature>
<sequence length="155" mass="16977">MLSLKKKKKVETKSRRHGGSVNDLQDRVVMMCVDIPSEGSAGDSRGEEQGFDGSGGGGRRSERSVSPGARGGERSRRDVRRVYLDSPSAEGYYTVCSTLRVKELYGPLSPPSAPMLIDMKKVYQQTNLQNLEQAFNVAETNLGVTRLLDPEGEDP</sequence>
<protein>
    <submittedName>
        <fullName evidence="2">Uncharacterized protein</fullName>
    </submittedName>
</protein>
<name>A0A0P7UN07_SCLFO</name>
<gene>
    <name evidence="2" type="ORF">Z043_104826</name>
</gene>
<dbReference type="SUPFAM" id="SSF47576">
    <property type="entry name" value="Calponin-homology domain, CH-domain"/>
    <property type="match status" value="1"/>
</dbReference>
<dbReference type="InterPro" id="IPR036872">
    <property type="entry name" value="CH_dom_sf"/>
</dbReference>
<dbReference type="Gene3D" id="1.10.418.10">
    <property type="entry name" value="Calponin-like domain"/>
    <property type="match status" value="1"/>
</dbReference>
<comment type="caution">
    <text evidence="2">The sequence shown here is derived from an EMBL/GenBank/DDBJ whole genome shotgun (WGS) entry which is preliminary data.</text>
</comment>
<accession>A0A0P7UN07</accession>
<dbReference type="Proteomes" id="UP000034805">
    <property type="component" value="Unassembled WGS sequence"/>
</dbReference>
<feature type="compositionally biased region" description="Basic residues" evidence="1">
    <location>
        <begin position="1"/>
        <end position="18"/>
    </location>
</feature>
<reference evidence="2 3" key="1">
    <citation type="submission" date="2015-08" db="EMBL/GenBank/DDBJ databases">
        <title>The genome of the Asian arowana (Scleropages formosus).</title>
        <authorList>
            <person name="Tan M.H."/>
            <person name="Gan H.M."/>
            <person name="Croft L.J."/>
            <person name="Austin C.M."/>
        </authorList>
    </citation>
    <scope>NUCLEOTIDE SEQUENCE [LARGE SCALE GENOMIC DNA]</scope>
    <source>
        <strain evidence="2">Aro1</strain>
    </source>
</reference>
<dbReference type="AlphaFoldDB" id="A0A0P7UN07"/>
<evidence type="ECO:0000313" key="3">
    <source>
        <dbReference type="Proteomes" id="UP000034805"/>
    </source>
</evidence>
<evidence type="ECO:0000313" key="2">
    <source>
        <dbReference type="EMBL" id="KPP75883.1"/>
    </source>
</evidence>